<reference evidence="1 2" key="1">
    <citation type="submission" date="2020-10" db="EMBL/GenBank/DDBJ databases">
        <title>The Coptis chinensis genome and diversification of protoberbering-type alkaloids.</title>
        <authorList>
            <person name="Wang B."/>
            <person name="Shu S."/>
            <person name="Song C."/>
            <person name="Liu Y."/>
        </authorList>
    </citation>
    <scope>NUCLEOTIDE SEQUENCE [LARGE SCALE GENOMIC DNA]</scope>
    <source>
        <strain evidence="1">HL-2020</strain>
        <tissue evidence="1">Leaf</tissue>
    </source>
</reference>
<gene>
    <name evidence="1" type="ORF">IFM89_029954</name>
</gene>
<dbReference type="EMBL" id="JADFTS010000007">
    <property type="protein sequence ID" value="KAF9598704.1"/>
    <property type="molecule type" value="Genomic_DNA"/>
</dbReference>
<proteinExistence type="predicted"/>
<protein>
    <submittedName>
        <fullName evidence="1">Uncharacterized protein</fullName>
    </submittedName>
</protein>
<comment type="caution">
    <text evidence="1">The sequence shown here is derived from an EMBL/GenBank/DDBJ whole genome shotgun (WGS) entry which is preliminary data.</text>
</comment>
<accession>A0A835LPC4</accession>
<sequence>MGRGVSSGGGQSSLGYLFGSGEALPPKPQLHFLKVRHQYLYLQNLLFPRSLLRHLWIMLSKFQQAFKGAKQIIISELMARTLAILSRADLQQRYMLLLVGDLPLVTSLEMVVVNEPNKSVGVEPVYYPDFIDKSVSSYNVIYDPIAVKLVCRDLLD</sequence>
<evidence type="ECO:0000313" key="1">
    <source>
        <dbReference type="EMBL" id="KAF9598704.1"/>
    </source>
</evidence>
<dbReference type="AlphaFoldDB" id="A0A835LPC4"/>
<dbReference type="Proteomes" id="UP000631114">
    <property type="component" value="Unassembled WGS sequence"/>
</dbReference>
<evidence type="ECO:0000313" key="2">
    <source>
        <dbReference type="Proteomes" id="UP000631114"/>
    </source>
</evidence>
<organism evidence="1 2">
    <name type="scientific">Coptis chinensis</name>
    <dbReference type="NCBI Taxonomy" id="261450"/>
    <lineage>
        <taxon>Eukaryota</taxon>
        <taxon>Viridiplantae</taxon>
        <taxon>Streptophyta</taxon>
        <taxon>Embryophyta</taxon>
        <taxon>Tracheophyta</taxon>
        <taxon>Spermatophyta</taxon>
        <taxon>Magnoliopsida</taxon>
        <taxon>Ranunculales</taxon>
        <taxon>Ranunculaceae</taxon>
        <taxon>Coptidoideae</taxon>
        <taxon>Coptis</taxon>
    </lineage>
</organism>
<keyword evidence="2" id="KW-1185">Reference proteome</keyword>
<name>A0A835LPC4_9MAGN</name>